<keyword evidence="5 10" id="KW-0031">Aminopeptidase</keyword>
<reference evidence="10 11" key="1">
    <citation type="journal article" date="2004" name="Extremophiles">
        <title>Halobacillus locisalis sp. nov., a halophilic bacterium isolated from a marine solar saltern of the Yellow Sea in Korea.</title>
        <authorList>
            <person name="Yoon J.H."/>
            <person name="Kang K.H."/>
            <person name="Oh T.K."/>
            <person name="Park Y.H."/>
        </authorList>
    </citation>
    <scope>NUCLEOTIDE SEQUENCE [LARGE SCALE GENOMIC DNA]</scope>
    <source>
        <strain evidence="10 11">KCTC 3788</strain>
    </source>
</reference>
<evidence type="ECO:0000256" key="6">
    <source>
        <dbReference type="ARBA" id="ARBA00022670"/>
    </source>
</evidence>
<proteinExistence type="inferred from homology"/>
<evidence type="ECO:0000256" key="7">
    <source>
        <dbReference type="ARBA" id="ARBA00022723"/>
    </source>
</evidence>
<dbReference type="PRINTS" id="PR00919">
    <property type="entry name" value="THERMOPTASE"/>
</dbReference>
<dbReference type="GO" id="GO:0004177">
    <property type="term" value="F:aminopeptidase activity"/>
    <property type="evidence" value="ECO:0007669"/>
    <property type="project" value="UniProtKB-KW"/>
</dbReference>
<dbReference type="InterPro" id="IPR052170">
    <property type="entry name" value="M29_Exopeptidase"/>
</dbReference>
<evidence type="ECO:0000256" key="2">
    <source>
        <dbReference type="ARBA" id="ARBA00001946"/>
    </source>
</evidence>
<keyword evidence="9" id="KW-0482">Metalloprotease</keyword>
<dbReference type="GO" id="GO:0006508">
    <property type="term" value="P:proteolysis"/>
    <property type="evidence" value="ECO:0007669"/>
    <property type="project" value="UniProtKB-KW"/>
</dbReference>
<organism evidence="10 11">
    <name type="scientific">Halobacillus locisalis</name>
    <dbReference type="NCBI Taxonomy" id="220753"/>
    <lineage>
        <taxon>Bacteria</taxon>
        <taxon>Bacillati</taxon>
        <taxon>Bacillota</taxon>
        <taxon>Bacilli</taxon>
        <taxon>Bacillales</taxon>
        <taxon>Bacillaceae</taxon>
        <taxon>Halobacillus</taxon>
    </lineage>
</organism>
<evidence type="ECO:0000256" key="3">
    <source>
        <dbReference type="ARBA" id="ARBA00001947"/>
    </source>
</evidence>
<keyword evidence="7" id="KW-0479">Metal-binding</keyword>
<dbReference type="GO" id="GO:0008237">
    <property type="term" value="F:metallopeptidase activity"/>
    <property type="evidence" value="ECO:0007669"/>
    <property type="project" value="UniProtKB-KW"/>
</dbReference>
<dbReference type="InterPro" id="IPR035097">
    <property type="entry name" value="M29_N-terminal"/>
</dbReference>
<evidence type="ECO:0000256" key="1">
    <source>
        <dbReference type="ARBA" id="ARBA00001941"/>
    </source>
</evidence>
<comment type="similarity">
    <text evidence="4">Belongs to the peptidase M29 family.</text>
</comment>
<keyword evidence="8" id="KW-0378">Hydrolase</keyword>
<dbReference type="Proteomes" id="UP000571017">
    <property type="component" value="Unassembled WGS sequence"/>
</dbReference>
<comment type="cofactor">
    <cofactor evidence="3">
        <name>Zn(2+)</name>
        <dbReference type="ChEBI" id="CHEBI:29105"/>
    </cofactor>
</comment>
<evidence type="ECO:0000256" key="9">
    <source>
        <dbReference type="ARBA" id="ARBA00023049"/>
    </source>
</evidence>
<protein>
    <submittedName>
        <fullName evidence="10">Aminopeptidase</fullName>
    </submittedName>
</protein>
<keyword evidence="11" id="KW-1185">Reference proteome</keyword>
<sequence length="423" mass="47106">MTHYQSQLEKYAELALVKGVNVQEGQGLIINAPIEAADLVRTISAKAYGKGAKNVHVEWGDEVLTFLKMKNAPMSVLENFPKWKAEGLEEMVADGYSLLSIYGPNPDLLKDVDSERVAKANKASAEALTSYRDYIMNDKTTWSIVAYPQQAWAEKVFPDASPKEAQDKLWEQIFQITRVDQEDPIQAWDEHNEHLRQAREYLNQKQYKKLHYKAPGTDLSIELVHDHIWHGGSTTSEGGVEFNPNMPTEEVFTMPHKYGVQGTVSSTKPLNYGGNLIENFTLTFENGKVVDYSAESGEETLKHLLESDDGAKRLGEVALVPNESPISQSGHIFFNTLYDENASCHLALGKAYPTNVAGGSSLDKDQMDAQGVNDSLVHEDFMMGSAEIDIDGETKDGSFEPIFRKGSWAIDFAKSTSDQEDNE</sequence>
<evidence type="ECO:0000313" key="10">
    <source>
        <dbReference type="EMBL" id="MBA2175187.1"/>
    </source>
</evidence>
<comment type="caution">
    <text evidence="10">The sequence shown here is derived from an EMBL/GenBank/DDBJ whole genome shotgun (WGS) entry which is preliminary data.</text>
</comment>
<dbReference type="EMBL" id="JACEFG010000002">
    <property type="protein sequence ID" value="MBA2175187.1"/>
    <property type="molecule type" value="Genomic_DNA"/>
</dbReference>
<dbReference type="Gene3D" id="3.40.1830.10">
    <property type="entry name" value="Thermophilic metalloprotease (M29)"/>
    <property type="match status" value="1"/>
</dbReference>
<gene>
    <name evidence="10" type="ORF">H0266_09805</name>
</gene>
<name>A0A838CSZ5_9BACI</name>
<accession>A0A838CSZ5</accession>
<dbReference type="SUPFAM" id="SSF144052">
    <property type="entry name" value="Thermophilic metalloprotease-like"/>
    <property type="match status" value="1"/>
</dbReference>
<dbReference type="AlphaFoldDB" id="A0A838CSZ5"/>
<comment type="cofactor">
    <cofactor evidence="2">
        <name>Mg(2+)</name>
        <dbReference type="ChEBI" id="CHEBI:18420"/>
    </cofactor>
</comment>
<dbReference type="RefSeq" id="WP_181472218.1">
    <property type="nucleotide sequence ID" value="NZ_JACEFG010000002.1"/>
</dbReference>
<dbReference type="PANTHER" id="PTHR34448:SF3">
    <property type="entry name" value="AMINOPEPTIDASE AMPS"/>
    <property type="match status" value="1"/>
</dbReference>
<dbReference type="Pfam" id="PF02073">
    <property type="entry name" value="Peptidase_M29"/>
    <property type="match status" value="1"/>
</dbReference>
<evidence type="ECO:0000256" key="5">
    <source>
        <dbReference type="ARBA" id="ARBA00022438"/>
    </source>
</evidence>
<evidence type="ECO:0000313" key="11">
    <source>
        <dbReference type="Proteomes" id="UP000571017"/>
    </source>
</evidence>
<dbReference type="InterPro" id="IPR000787">
    <property type="entry name" value="Peptidase_M29"/>
</dbReference>
<keyword evidence="6" id="KW-0645">Protease</keyword>
<evidence type="ECO:0000256" key="4">
    <source>
        <dbReference type="ARBA" id="ARBA00008236"/>
    </source>
</evidence>
<evidence type="ECO:0000256" key="8">
    <source>
        <dbReference type="ARBA" id="ARBA00022801"/>
    </source>
</evidence>
<dbReference type="GO" id="GO:0046872">
    <property type="term" value="F:metal ion binding"/>
    <property type="evidence" value="ECO:0007669"/>
    <property type="project" value="UniProtKB-KW"/>
</dbReference>
<dbReference type="PANTHER" id="PTHR34448">
    <property type="entry name" value="AMINOPEPTIDASE"/>
    <property type="match status" value="1"/>
</dbReference>
<comment type="cofactor">
    <cofactor evidence="1">
        <name>Co(2+)</name>
        <dbReference type="ChEBI" id="CHEBI:48828"/>
    </cofactor>
</comment>